<evidence type="ECO:0000256" key="3">
    <source>
        <dbReference type="ARBA" id="ARBA00022448"/>
    </source>
</evidence>
<dbReference type="OrthoDB" id="5197598at2759"/>
<proteinExistence type="inferred from homology"/>
<dbReference type="Pfam" id="PF03824">
    <property type="entry name" value="NicO"/>
    <property type="match status" value="1"/>
</dbReference>
<keyword evidence="10" id="KW-1185">Reference proteome</keyword>
<keyword evidence="4" id="KW-0533">Nickel</keyword>
<name>A0A9W7EEH1_9STRA</name>
<evidence type="ECO:0000313" key="10">
    <source>
        <dbReference type="Proteomes" id="UP001165082"/>
    </source>
</evidence>
<dbReference type="AlphaFoldDB" id="A0A9W7EEH1"/>
<dbReference type="InterPro" id="IPR011541">
    <property type="entry name" value="Ni/Co_transpt_high_affinity"/>
</dbReference>
<dbReference type="GO" id="GO:0015099">
    <property type="term" value="F:nickel cation transmembrane transporter activity"/>
    <property type="evidence" value="ECO:0007669"/>
    <property type="project" value="UniProtKB-UniRule"/>
</dbReference>
<dbReference type="EMBL" id="BRXZ01001642">
    <property type="protein sequence ID" value="GMH75813.1"/>
    <property type="molecule type" value="Genomic_DNA"/>
</dbReference>
<comment type="subcellular location">
    <subcellularLocation>
        <location evidence="8">Cell membrane</location>
        <topology evidence="8">Multi-pass membrane protein</topology>
    </subcellularLocation>
    <subcellularLocation>
        <location evidence="1">Endomembrane system</location>
        <topology evidence="1">Multi-pass membrane protein</topology>
    </subcellularLocation>
</comment>
<sequence>MAVARGLWDEWHNVAVKGEHGHLLYSTGAIMRHVHVIEIDEEGNVGPAKGSVEDGDGRGDRDGGQVGGGFFMRCFPRLLGVVDRSWKMYPIGLLFGLGFDTATEVALLGMTAMGNNMSVPPATIMILPGLFAAGMSLIDTLDGMMMLWTYSWAQLDPQRRIFFNLFLTIMSAVIAIIVAVIEILGRIQDGMELEGSAFWDGIKAINDNF</sequence>
<dbReference type="PANTHER" id="PTHR31611">
    <property type="entry name" value="HIGH-AFFINITY NICKEL TRANSPORT PROTEIN NIC1"/>
    <property type="match status" value="1"/>
</dbReference>
<keyword evidence="5 8" id="KW-0812">Transmembrane</keyword>
<evidence type="ECO:0000256" key="4">
    <source>
        <dbReference type="ARBA" id="ARBA00022596"/>
    </source>
</evidence>
<dbReference type="PANTHER" id="PTHR31611:SF0">
    <property type="entry name" value="HIGH-AFFINITY NICKEL TRANSPORT PROTEIN NIC1"/>
    <property type="match status" value="1"/>
</dbReference>
<evidence type="ECO:0000256" key="1">
    <source>
        <dbReference type="ARBA" id="ARBA00004127"/>
    </source>
</evidence>
<comment type="similarity">
    <text evidence="2 8">Belongs to the NiCoT transporter (TC 2.A.52) family.</text>
</comment>
<evidence type="ECO:0000256" key="8">
    <source>
        <dbReference type="RuleBase" id="RU362101"/>
    </source>
</evidence>
<keyword evidence="3 8" id="KW-0813">Transport</keyword>
<dbReference type="GO" id="GO:0012505">
    <property type="term" value="C:endomembrane system"/>
    <property type="evidence" value="ECO:0007669"/>
    <property type="project" value="UniProtKB-SubCell"/>
</dbReference>
<comment type="caution">
    <text evidence="9">The sequence shown here is derived from an EMBL/GenBank/DDBJ whole genome shotgun (WGS) entry which is preliminary data.</text>
</comment>
<reference evidence="9" key="1">
    <citation type="submission" date="2022-07" db="EMBL/GenBank/DDBJ databases">
        <title>Genome analysis of Parmales, a sister group of diatoms, reveals the evolutionary specialization of diatoms from phago-mixotrophs to photoautotrophs.</title>
        <authorList>
            <person name="Ban H."/>
            <person name="Sato S."/>
            <person name="Yoshikawa S."/>
            <person name="Kazumasa Y."/>
            <person name="Nakamura Y."/>
            <person name="Ichinomiya M."/>
            <person name="Saitoh K."/>
            <person name="Sato N."/>
            <person name="Blanc-Mathieu R."/>
            <person name="Endo H."/>
            <person name="Kuwata A."/>
            <person name="Ogata H."/>
        </authorList>
    </citation>
    <scope>NUCLEOTIDE SEQUENCE</scope>
</reference>
<evidence type="ECO:0000313" key="9">
    <source>
        <dbReference type="EMBL" id="GMH75813.1"/>
    </source>
</evidence>
<feature type="transmembrane region" description="Helical" evidence="8">
    <location>
        <begin position="161"/>
        <end position="184"/>
    </location>
</feature>
<evidence type="ECO:0000256" key="7">
    <source>
        <dbReference type="ARBA" id="ARBA00023136"/>
    </source>
</evidence>
<keyword evidence="6 8" id="KW-1133">Transmembrane helix</keyword>
<feature type="non-terminal residue" evidence="9">
    <location>
        <position position="1"/>
    </location>
</feature>
<keyword evidence="7 8" id="KW-0472">Membrane</keyword>
<feature type="transmembrane region" description="Helical" evidence="8">
    <location>
        <begin position="88"/>
        <end position="110"/>
    </location>
</feature>
<dbReference type="Proteomes" id="UP001165082">
    <property type="component" value="Unassembled WGS sequence"/>
</dbReference>
<dbReference type="InterPro" id="IPR004688">
    <property type="entry name" value="Ni/Co_transpt"/>
</dbReference>
<comment type="caution">
    <text evidence="8">Lacks conserved residue(s) required for the propagation of feature annotation.</text>
</comment>
<evidence type="ECO:0000256" key="6">
    <source>
        <dbReference type="ARBA" id="ARBA00022989"/>
    </source>
</evidence>
<evidence type="ECO:0000256" key="2">
    <source>
        <dbReference type="ARBA" id="ARBA00010892"/>
    </source>
</evidence>
<accession>A0A9W7EEH1</accession>
<evidence type="ECO:0000256" key="5">
    <source>
        <dbReference type="ARBA" id="ARBA00022692"/>
    </source>
</evidence>
<protein>
    <recommendedName>
        <fullName evidence="8">Nickel/cobalt efflux system</fullName>
    </recommendedName>
</protein>
<feature type="transmembrane region" description="Helical" evidence="8">
    <location>
        <begin position="122"/>
        <end position="141"/>
    </location>
</feature>
<dbReference type="GO" id="GO:0005886">
    <property type="term" value="C:plasma membrane"/>
    <property type="evidence" value="ECO:0007669"/>
    <property type="project" value="UniProtKB-SubCell"/>
</dbReference>
<gene>
    <name evidence="9" type="ORF">TrRE_jg6640</name>
</gene>
<organism evidence="9 10">
    <name type="scientific">Triparma retinervis</name>
    <dbReference type="NCBI Taxonomy" id="2557542"/>
    <lineage>
        <taxon>Eukaryota</taxon>
        <taxon>Sar</taxon>
        <taxon>Stramenopiles</taxon>
        <taxon>Ochrophyta</taxon>
        <taxon>Bolidophyceae</taxon>
        <taxon>Parmales</taxon>
        <taxon>Triparmaceae</taxon>
        <taxon>Triparma</taxon>
    </lineage>
</organism>